<accession>A0A392UZK2</accession>
<proteinExistence type="predicted"/>
<name>A0A392UZK2_9FABA</name>
<dbReference type="AlphaFoldDB" id="A0A392UZK2"/>
<evidence type="ECO:0000256" key="1">
    <source>
        <dbReference type="SAM" id="MobiDB-lite"/>
    </source>
</evidence>
<dbReference type="EMBL" id="LXQA010976364">
    <property type="protein sequence ID" value="MCI79560.1"/>
    <property type="molecule type" value="Genomic_DNA"/>
</dbReference>
<keyword evidence="3" id="KW-1185">Reference proteome</keyword>
<dbReference type="Proteomes" id="UP000265520">
    <property type="component" value="Unassembled WGS sequence"/>
</dbReference>
<feature type="region of interest" description="Disordered" evidence="1">
    <location>
        <begin position="16"/>
        <end position="38"/>
    </location>
</feature>
<evidence type="ECO:0000313" key="2">
    <source>
        <dbReference type="EMBL" id="MCI79560.1"/>
    </source>
</evidence>
<protein>
    <submittedName>
        <fullName evidence="2">PHD finger protein ALFIN-LIKE 4-like</fullName>
    </submittedName>
</protein>
<feature type="non-terminal residue" evidence="2">
    <location>
        <position position="38"/>
    </location>
</feature>
<feature type="compositionally biased region" description="Low complexity" evidence="1">
    <location>
        <begin position="25"/>
        <end position="38"/>
    </location>
</feature>
<sequence length="38" mass="4053">MINDLPTIFEAVTGLAKKQGKEKSVSNNSSTKAKSNSK</sequence>
<evidence type="ECO:0000313" key="3">
    <source>
        <dbReference type="Proteomes" id="UP000265520"/>
    </source>
</evidence>
<organism evidence="2 3">
    <name type="scientific">Trifolium medium</name>
    <dbReference type="NCBI Taxonomy" id="97028"/>
    <lineage>
        <taxon>Eukaryota</taxon>
        <taxon>Viridiplantae</taxon>
        <taxon>Streptophyta</taxon>
        <taxon>Embryophyta</taxon>
        <taxon>Tracheophyta</taxon>
        <taxon>Spermatophyta</taxon>
        <taxon>Magnoliopsida</taxon>
        <taxon>eudicotyledons</taxon>
        <taxon>Gunneridae</taxon>
        <taxon>Pentapetalae</taxon>
        <taxon>rosids</taxon>
        <taxon>fabids</taxon>
        <taxon>Fabales</taxon>
        <taxon>Fabaceae</taxon>
        <taxon>Papilionoideae</taxon>
        <taxon>50 kb inversion clade</taxon>
        <taxon>NPAAA clade</taxon>
        <taxon>Hologalegina</taxon>
        <taxon>IRL clade</taxon>
        <taxon>Trifolieae</taxon>
        <taxon>Trifolium</taxon>
    </lineage>
</organism>
<reference evidence="2 3" key="1">
    <citation type="journal article" date="2018" name="Front. Plant Sci.">
        <title>Red Clover (Trifolium pratense) and Zigzag Clover (T. medium) - A Picture of Genomic Similarities and Differences.</title>
        <authorList>
            <person name="Dluhosova J."/>
            <person name="Istvanek J."/>
            <person name="Nedelnik J."/>
            <person name="Repkova J."/>
        </authorList>
    </citation>
    <scope>NUCLEOTIDE SEQUENCE [LARGE SCALE GENOMIC DNA]</scope>
    <source>
        <strain evidence="3">cv. 10/8</strain>
        <tissue evidence="2">Leaf</tissue>
    </source>
</reference>
<comment type="caution">
    <text evidence="2">The sequence shown here is derived from an EMBL/GenBank/DDBJ whole genome shotgun (WGS) entry which is preliminary data.</text>
</comment>